<evidence type="ECO:0000313" key="4">
    <source>
        <dbReference type="Proteomes" id="UP000245166"/>
    </source>
</evidence>
<sequence>MVASGGVRRPPVRATTLVTEGRGGGPGRSGRVSGAVVAVAVVIALWALVASPRARWRGPVATPVAKVAVFGGAGLGLALTGSGGMGAGLVGAAVLLSALARTPEVRALAAPVPAADDGGRPASG</sequence>
<reference evidence="3 4" key="1">
    <citation type="submission" date="2018-03" db="EMBL/GenBank/DDBJ databases">
        <title>Genome assembly of novel Miniimonas species PCH200.</title>
        <authorList>
            <person name="Thakur V."/>
            <person name="Kumar V."/>
            <person name="Singh D."/>
        </authorList>
    </citation>
    <scope>NUCLEOTIDE SEQUENCE [LARGE SCALE GENOMIC DNA]</scope>
    <source>
        <strain evidence="3 4">PCH200</strain>
    </source>
</reference>
<accession>A0A2U1ZX06</accession>
<organism evidence="3 4">
    <name type="scientific">Serinibacter arcticus</name>
    <dbReference type="NCBI Taxonomy" id="1655435"/>
    <lineage>
        <taxon>Bacteria</taxon>
        <taxon>Bacillati</taxon>
        <taxon>Actinomycetota</taxon>
        <taxon>Actinomycetes</taxon>
        <taxon>Micrococcales</taxon>
        <taxon>Beutenbergiaceae</taxon>
        <taxon>Serinibacter</taxon>
    </lineage>
</organism>
<protein>
    <submittedName>
        <fullName evidence="3">Uncharacterized protein</fullName>
    </submittedName>
</protein>
<feature type="transmembrane region" description="Helical" evidence="2">
    <location>
        <begin position="69"/>
        <end position="96"/>
    </location>
</feature>
<keyword evidence="2" id="KW-1133">Transmembrane helix</keyword>
<dbReference type="EMBL" id="PYHR01000002">
    <property type="protein sequence ID" value="PWD51519.1"/>
    <property type="molecule type" value="Genomic_DNA"/>
</dbReference>
<feature type="region of interest" description="Disordered" evidence="1">
    <location>
        <begin position="1"/>
        <end position="29"/>
    </location>
</feature>
<evidence type="ECO:0000256" key="2">
    <source>
        <dbReference type="SAM" id="Phobius"/>
    </source>
</evidence>
<proteinExistence type="predicted"/>
<gene>
    <name evidence="3" type="ORF">C8046_13490</name>
</gene>
<evidence type="ECO:0000313" key="3">
    <source>
        <dbReference type="EMBL" id="PWD51519.1"/>
    </source>
</evidence>
<dbReference type="InterPro" id="IPR021214">
    <property type="entry name" value="DUF2568"/>
</dbReference>
<dbReference type="Pfam" id="PF10823">
    <property type="entry name" value="DUF2568"/>
    <property type="match status" value="1"/>
</dbReference>
<name>A0A2U1ZX06_9MICO</name>
<feature type="transmembrane region" description="Helical" evidence="2">
    <location>
        <begin position="32"/>
        <end position="49"/>
    </location>
</feature>
<keyword evidence="4" id="KW-1185">Reference proteome</keyword>
<evidence type="ECO:0000256" key="1">
    <source>
        <dbReference type="SAM" id="MobiDB-lite"/>
    </source>
</evidence>
<keyword evidence="2" id="KW-0812">Transmembrane</keyword>
<keyword evidence="2" id="KW-0472">Membrane</keyword>
<dbReference type="AlphaFoldDB" id="A0A2U1ZX06"/>
<comment type="caution">
    <text evidence="3">The sequence shown here is derived from an EMBL/GenBank/DDBJ whole genome shotgun (WGS) entry which is preliminary data.</text>
</comment>
<dbReference type="Proteomes" id="UP000245166">
    <property type="component" value="Unassembled WGS sequence"/>
</dbReference>